<evidence type="ECO:0000313" key="1">
    <source>
        <dbReference type="EMBL" id="MDR7136172.1"/>
    </source>
</evidence>
<sequence length="73" mass="7840">MNCATTINTRDQIEVIDAADKLIYQAQGVLSLICVAGSGDKPRDDAVPGATWVLQDLLDELKELIHTAMGAEL</sequence>
<dbReference type="EMBL" id="JAVDVY010000003">
    <property type="protein sequence ID" value="MDR7136172.1"/>
    <property type="molecule type" value="Genomic_DNA"/>
</dbReference>
<organism evidence="1 2">
    <name type="scientific">Lysobacter niastensis</name>
    <dbReference type="NCBI Taxonomy" id="380629"/>
    <lineage>
        <taxon>Bacteria</taxon>
        <taxon>Pseudomonadati</taxon>
        <taxon>Pseudomonadota</taxon>
        <taxon>Gammaproteobacteria</taxon>
        <taxon>Lysobacterales</taxon>
        <taxon>Lysobacteraceae</taxon>
        <taxon>Lysobacter</taxon>
    </lineage>
</organism>
<accession>A0ABU1WFK8</accession>
<gene>
    <name evidence="1" type="ORF">J2X06_003390</name>
</gene>
<keyword evidence="2" id="KW-1185">Reference proteome</keyword>
<dbReference type="RefSeq" id="WP_310064413.1">
    <property type="nucleotide sequence ID" value="NZ_JAVDVY010000003.1"/>
</dbReference>
<protein>
    <submittedName>
        <fullName evidence="1">Uncharacterized protein</fullName>
    </submittedName>
</protein>
<name>A0ABU1WFK8_9GAMM</name>
<reference evidence="1 2" key="1">
    <citation type="submission" date="2023-07" db="EMBL/GenBank/DDBJ databases">
        <title>Sorghum-associated microbial communities from plants grown in Nebraska, USA.</title>
        <authorList>
            <person name="Schachtman D."/>
        </authorList>
    </citation>
    <scope>NUCLEOTIDE SEQUENCE [LARGE SCALE GENOMIC DNA]</scope>
    <source>
        <strain evidence="1 2">BE198</strain>
    </source>
</reference>
<comment type="caution">
    <text evidence="1">The sequence shown here is derived from an EMBL/GenBank/DDBJ whole genome shotgun (WGS) entry which is preliminary data.</text>
</comment>
<dbReference type="Proteomes" id="UP001251524">
    <property type="component" value="Unassembled WGS sequence"/>
</dbReference>
<proteinExistence type="predicted"/>
<evidence type="ECO:0000313" key="2">
    <source>
        <dbReference type="Proteomes" id="UP001251524"/>
    </source>
</evidence>